<protein>
    <submittedName>
        <fullName evidence="1">Uncharacterized protein</fullName>
    </submittedName>
</protein>
<sequence length="335" mass="38759">MQEDFHYYATYCAAFLAGFSHEESLDICYSAQLVDLCSATFLARIGAPQIAATTQLQLEMMEARTDLLGLQNITRIWASFHFLPKDLYAQKEKRNKRYMNKYRLICGPNGDLVVDTVKNAKDNSLQHIGIAMHVLADTWAHMYFAGTPSQVINNTDRDFFEILTENGSAIEKRITFRHSPSAPDDLEKCLYTNTLHQGNENSVMNLGHGRAGHFPDYSFARYRYYPSWNEYRDVYKDNPKDYMNAFLQMVTAMKFLGGKIDNFEKEVYDSEVHEKYGDRIMEILEKRQLNACEDWKKFGEELSGEEIPAFDLAKYQGEYIKADKDAKNNTFIDFL</sequence>
<accession>A0A1I5USZ3</accession>
<dbReference type="InterPro" id="IPR046653">
    <property type="entry name" value="DUF6765"/>
</dbReference>
<proteinExistence type="predicted"/>
<organism evidence="1 2">
    <name type="scientific">Butyrivibrio proteoclasticus</name>
    <dbReference type="NCBI Taxonomy" id="43305"/>
    <lineage>
        <taxon>Bacteria</taxon>
        <taxon>Bacillati</taxon>
        <taxon>Bacillota</taxon>
        <taxon>Clostridia</taxon>
        <taxon>Lachnospirales</taxon>
        <taxon>Lachnospiraceae</taxon>
        <taxon>Butyrivibrio</taxon>
    </lineage>
</organism>
<evidence type="ECO:0000313" key="1">
    <source>
        <dbReference type="EMBL" id="SFP98298.1"/>
    </source>
</evidence>
<dbReference type="Proteomes" id="UP000182624">
    <property type="component" value="Unassembled WGS sequence"/>
</dbReference>
<dbReference type="Pfam" id="PF20551">
    <property type="entry name" value="DUF6765"/>
    <property type="match status" value="1"/>
</dbReference>
<dbReference type="RefSeq" id="WP_074888114.1">
    <property type="nucleotide sequence ID" value="NZ_FOXO01000014.1"/>
</dbReference>
<gene>
    <name evidence="1" type="ORF">SAMN04487928_11430</name>
</gene>
<name>A0A1I5USZ3_9FIRM</name>
<dbReference type="AlphaFoldDB" id="A0A1I5USZ3"/>
<dbReference type="OrthoDB" id="569000at2"/>
<dbReference type="EMBL" id="FOXO01000014">
    <property type="protein sequence ID" value="SFP98298.1"/>
    <property type="molecule type" value="Genomic_DNA"/>
</dbReference>
<keyword evidence="2" id="KW-1185">Reference proteome</keyword>
<evidence type="ECO:0000313" key="2">
    <source>
        <dbReference type="Proteomes" id="UP000182624"/>
    </source>
</evidence>
<reference evidence="2" key="1">
    <citation type="submission" date="2016-10" db="EMBL/GenBank/DDBJ databases">
        <authorList>
            <person name="Varghese N."/>
            <person name="Submissions S."/>
        </authorList>
    </citation>
    <scope>NUCLEOTIDE SEQUENCE [LARGE SCALE GENOMIC DNA]</scope>
    <source>
        <strain evidence="2">P18</strain>
    </source>
</reference>